<dbReference type="KEGG" id="rge:RGE_18200"/>
<gene>
    <name evidence="1" type="ordered locus">RGE_18200</name>
</gene>
<dbReference type="AlphaFoldDB" id="I0HQ74"/>
<dbReference type="EMBL" id="AP012320">
    <property type="protein sequence ID" value="BAL95161.1"/>
    <property type="molecule type" value="Genomic_DNA"/>
</dbReference>
<proteinExistence type="predicted"/>
<evidence type="ECO:0000313" key="2">
    <source>
        <dbReference type="Proteomes" id="UP000007883"/>
    </source>
</evidence>
<protein>
    <submittedName>
        <fullName evidence="1">Uncharacterized protein</fullName>
    </submittedName>
</protein>
<keyword evidence="2" id="KW-1185">Reference proteome</keyword>
<dbReference type="PATRIC" id="fig|983917.3.peg.1761"/>
<accession>I0HQ74</accession>
<organism evidence="1 2">
    <name type="scientific">Rubrivivax gelatinosus (strain NBRC 100245 / IL144)</name>
    <dbReference type="NCBI Taxonomy" id="983917"/>
    <lineage>
        <taxon>Bacteria</taxon>
        <taxon>Pseudomonadati</taxon>
        <taxon>Pseudomonadota</taxon>
        <taxon>Betaproteobacteria</taxon>
        <taxon>Burkholderiales</taxon>
        <taxon>Sphaerotilaceae</taxon>
        <taxon>Rubrivivax</taxon>
    </lineage>
</organism>
<evidence type="ECO:0000313" key="1">
    <source>
        <dbReference type="EMBL" id="BAL95161.1"/>
    </source>
</evidence>
<dbReference type="Proteomes" id="UP000007883">
    <property type="component" value="Chromosome"/>
</dbReference>
<reference evidence="1 2" key="1">
    <citation type="journal article" date="2012" name="J. Bacteriol.">
        <title>Complete genome sequence of phototrophic betaproteobacterium Rubrivivax gelatinosus IL144.</title>
        <authorList>
            <person name="Nagashima S."/>
            <person name="Kamimura A."/>
            <person name="Shimizu T."/>
            <person name="Nakamura-isaki S."/>
            <person name="Aono E."/>
            <person name="Sakamoto K."/>
            <person name="Ichikawa N."/>
            <person name="Nakazawa H."/>
            <person name="Sekine M."/>
            <person name="Yamazaki S."/>
            <person name="Fujita N."/>
            <person name="Shimada K."/>
            <person name="Hanada S."/>
            <person name="Nagashima K.V.P."/>
        </authorList>
    </citation>
    <scope>NUCLEOTIDE SEQUENCE [LARGE SCALE GENOMIC DNA]</scope>
    <source>
        <strain evidence="2">NBRC 100245 / IL144</strain>
    </source>
</reference>
<dbReference type="HOGENOM" id="CLU_2619830_0_0_4"/>
<name>I0HQ74_RUBGI</name>
<sequence>MIEDDRDIVATTQFLDSSDHPLWKYSDAVMHRKCFEAWDQRQFFVDEYNRLLGSAVFLGSFKHPMDDDGNVTTVSVHN</sequence>